<dbReference type="OrthoDB" id="516702at2"/>
<evidence type="ECO:0000313" key="2">
    <source>
        <dbReference type="EMBL" id="PAX52200.1"/>
    </source>
</evidence>
<name>A0A2A2TEM4_9CYAN</name>
<evidence type="ECO:0000256" key="1">
    <source>
        <dbReference type="SAM" id="MobiDB-lite"/>
    </source>
</evidence>
<dbReference type="Proteomes" id="UP000218238">
    <property type="component" value="Unassembled WGS sequence"/>
</dbReference>
<dbReference type="AlphaFoldDB" id="A0A2A2TEM4"/>
<protein>
    <submittedName>
        <fullName evidence="2">Uncharacterized protein</fullName>
    </submittedName>
</protein>
<sequence>MKCRNRSFLGGINLPTSNTPANSPSLPEREIIKHTLIGSSKAITGTMRVLHQLGYADINDWSPLVPSPNPGELMSILIRSISVQ</sequence>
<proteinExistence type="predicted"/>
<feature type="region of interest" description="Disordered" evidence="1">
    <location>
        <begin position="1"/>
        <end position="26"/>
    </location>
</feature>
<reference evidence="2 3" key="1">
    <citation type="submission" date="2017-08" db="EMBL/GenBank/DDBJ databases">
        <title>Draft genome sequence of filamentous cyanobacterium Calothrix elsteri CCALA 953.</title>
        <authorList>
            <person name="Gagunashvili A.N."/>
            <person name="Elster J."/>
            <person name="Andresson O.S."/>
        </authorList>
    </citation>
    <scope>NUCLEOTIDE SEQUENCE [LARGE SCALE GENOMIC DNA]</scope>
    <source>
        <strain evidence="2 3">CCALA 953</strain>
    </source>
</reference>
<dbReference type="EMBL" id="NTFS01000269">
    <property type="protein sequence ID" value="PAX52200.1"/>
    <property type="molecule type" value="Genomic_DNA"/>
</dbReference>
<evidence type="ECO:0000313" key="3">
    <source>
        <dbReference type="Proteomes" id="UP000218238"/>
    </source>
</evidence>
<gene>
    <name evidence="2" type="ORF">CK510_20610</name>
</gene>
<feature type="compositionally biased region" description="Polar residues" evidence="1">
    <location>
        <begin position="14"/>
        <end position="25"/>
    </location>
</feature>
<accession>A0A2A2TEM4</accession>
<organism evidence="2 3">
    <name type="scientific">Brunnivagina elsteri CCALA 953</name>
    <dbReference type="NCBI Taxonomy" id="987040"/>
    <lineage>
        <taxon>Bacteria</taxon>
        <taxon>Bacillati</taxon>
        <taxon>Cyanobacteriota</taxon>
        <taxon>Cyanophyceae</taxon>
        <taxon>Nostocales</taxon>
        <taxon>Calotrichaceae</taxon>
        <taxon>Brunnivagina</taxon>
    </lineage>
</organism>
<comment type="caution">
    <text evidence="2">The sequence shown here is derived from an EMBL/GenBank/DDBJ whole genome shotgun (WGS) entry which is preliminary data.</text>
</comment>
<keyword evidence="3" id="KW-1185">Reference proteome</keyword>